<comment type="caution">
    <text evidence="2">The sequence shown here is derived from an EMBL/GenBank/DDBJ whole genome shotgun (WGS) entry which is preliminary data.</text>
</comment>
<sequence length="155" mass="18428">MCTPLNKIKGTRNSNPQALDLENSHPKNEFSTSFHNLEPSMGQELLKEVPKFKEWPDFSCEGEYYGIKLIRHSEMIEEDFESSEILVTETFNTFFPKSAHRSYIKLRQGHQHQSWNWWKTQIINIWANYSWRFKGEKAFEYAKFNADKGKSLPRF</sequence>
<organism evidence="2 3">
    <name type="scientific">Austropuccinia psidii MF-1</name>
    <dbReference type="NCBI Taxonomy" id="1389203"/>
    <lineage>
        <taxon>Eukaryota</taxon>
        <taxon>Fungi</taxon>
        <taxon>Dikarya</taxon>
        <taxon>Basidiomycota</taxon>
        <taxon>Pucciniomycotina</taxon>
        <taxon>Pucciniomycetes</taxon>
        <taxon>Pucciniales</taxon>
        <taxon>Sphaerophragmiaceae</taxon>
        <taxon>Austropuccinia</taxon>
    </lineage>
</organism>
<dbReference type="Proteomes" id="UP000765509">
    <property type="component" value="Unassembled WGS sequence"/>
</dbReference>
<gene>
    <name evidence="2" type="ORF">O181_025508</name>
</gene>
<reference evidence="2" key="1">
    <citation type="submission" date="2021-03" db="EMBL/GenBank/DDBJ databases">
        <title>Draft genome sequence of rust myrtle Austropuccinia psidii MF-1, a brazilian biotype.</title>
        <authorList>
            <person name="Quecine M.C."/>
            <person name="Pachon D.M.R."/>
            <person name="Bonatelli M.L."/>
            <person name="Correr F.H."/>
            <person name="Franceschini L.M."/>
            <person name="Leite T.F."/>
            <person name="Margarido G.R.A."/>
            <person name="Almeida C.A."/>
            <person name="Ferrarezi J.A."/>
            <person name="Labate C.A."/>
        </authorList>
    </citation>
    <scope>NUCLEOTIDE SEQUENCE</scope>
    <source>
        <strain evidence="2">MF-1</strain>
    </source>
</reference>
<evidence type="ECO:0000313" key="3">
    <source>
        <dbReference type="Proteomes" id="UP000765509"/>
    </source>
</evidence>
<dbReference type="AlphaFoldDB" id="A0A9Q3CKT0"/>
<name>A0A9Q3CKT0_9BASI</name>
<evidence type="ECO:0000256" key="1">
    <source>
        <dbReference type="SAM" id="MobiDB-lite"/>
    </source>
</evidence>
<accession>A0A9Q3CKT0</accession>
<protein>
    <submittedName>
        <fullName evidence="2">Uncharacterized protein</fullName>
    </submittedName>
</protein>
<evidence type="ECO:0000313" key="2">
    <source>
        <dbReference type="EMBL" id="MBW0485793.1"/>
    </source>
</evidence>
<dbReference type="EMBL" id="AVOT02008332">
    <property type="protein sequence ID" value="MBW0485793.1"/>
    <property type="molecule type" value="Genomic_DNA"/>
</dbReference>
<feature type="region of interest" description="Disordered" evidence="1">
    <location>
        <begin position="1"/>
        <end position="28"/>
    </location>
</feature>
<proteinExistence type="predicted"/>
<keyword evidence="3" id="KW-1185">Reference proteome</keyword>